<sequence length="231" mass="26269">MERCIFAVLRLQLSCTRTEGHAAPFCQHDFWDELDKEAVGVGATLFNIGGYRELARHARSLPPHHLTSLSLLQLRTTMQAKSLTSTFVHSDKEGPKEQPMPAVQAPVARRGKLCLRKADTHNGVILCYRLDLLALNEVPPSMNVSEKTAPADLLPFFNYLDVPVPGWTEKDDWEEAEKTMMAVCSLCDYYYGGLTGSDNLRRHVNNYHREEYMKHIEEKGFPNQLVSYKNM</sequence>
<gene>
    <name evidence="1" type="ORF">C8Q71DRAFT_721067</name>
</gene>
<dbReference type="EMBL" id="JADCUA010000004">
    <property type="protein sequence ID" value="KAH9840522.1"/>
    <property type="molecule type" value="Genomic_DNA"/>
</dbReference>
<dbReference type="RefSeq" id="XP_047781988.1">
    <property type="nucleotide sequence ID" value="XM_047921407.1"/>
</dbReference>
<evidence type="ECO:0000313" key="1">
    <source>
        <dbReference type="EMBL" id="KAH9840522.1"/>
    </source>
</evidence>
<dbReference type="Proteomes" id="UP000814176">
    <property type="component" value="Unassembled WGS sequence"/>
</dbReference>
<accession>A0ABQ8KQ68</accession>
<protein>
    <recommendedName>
        <fullName evidence="3">BED-type domain-containing protein</fullName>
    </recommendedName>
</protein>
<evidence type="ECO:0000313" key="2">
    <source>
        <dbReference type="Proteomes" id="UP000814176"/>
    </source>
</evidence>
<name>A0ABQ8KQ68_9APHY</name>
<organism evidence="1 2">
    <name type="scientific">Rhodofomes roseus</name>
    <dbReference type="NCBI Taxonomy" id="34475"/>
    <lineage>
        <taxon>Eukaryota</taxon>
        <taxon>Fungi</taxon>
        <taxon>Dikarya</taxon>
        <taxon>Basidiomycota</taxon>
        <taxon>Agaricomycotina</taxon>
        <taxon>Agaricomycetes</taxon>
        <taxon>Polyporales</taxon>
        <taxon>Rhodofomes</taxon>
    </lineage>
</organism>
<keyword evidence="2" id="KW-1185">Reference proteome</keyword>
<dbReference type="GeneID" id="72002139"/>
<evidence type="ECO:0008006" key="3">
    <source>
        <dbReference type="Google" id="ProtNLM"/>
    </source>
</evidence>
<reference evidence="1 2" key="1">
    <citation type="journal article" date="2021" name="Environ. Microbiol.">
        <title>Gene family expansions and transcriptome signatures uncover fungal adaptations to wood decay.</title>
        <authorList>
            <person name="Hage H."/>
            <person name="Miyauchi S."/>
            <person name="Viragh M."/>
            <person name="Drula E."/>
            <person name="Min B."/>
            <person name="Chaduli D."/>
            <person name="Navarro D."/>
            <person name="Favel A."/>
            <person name="Norest M."/>
            <person name="Lesage-Meessen L."/>
            <person name="Balint B."/>
            <person name="Merenyi Z."/>
            <person name="de Eugenio L."/>
            <person name="Morin E."/>
            <person name="Martinez A.T."/>
            <person name="Baldrian P."/>
            <person name="Stursova M."/>
            <person name="Martinez M.J."/>
            <person name="Novotny C."/>
            <person name="Magnuson J.K."/>
            <person name="Spatafora J.W."/>
            <person name="Maurice S."/>
            <person name="Pangilinan J."/>
            <person name="Andreopoulos W."/>
            <person name="LaButti K."/>
            <person name="Hundley H."/>
            <person name="Na H."/>
            <person name="Kuo A."/>
            <person name="Barry K."/>
            <person name="Lipzen A."/>
            <person name="Henrissat B."/>
            <person name="Riley R."/>
            <person name="Ahrendt S."/>
            <person name="Nagy L.G."/>
            <person name="Grigoriev I.V."/>
            <person name="Martin F."/>
            <person name="Rosso M.N."/>
        </authorList>
    </citation>
    <scope>NUCLEOTIDE SEQUENCE [LARGE SCALE GENOMIC DNA]</scope>
    <source>
        <strain evidence="1 2">CIRM-BRFM 1785</strain>
    </source>
</reference>
<comment type="caution">
    <text evidence="1">The sequence shown here is derived from an EMBL/GenBank/DDBJ whole genome shotgun (WGS) entry which is preliminary data.</text>
</comment>
<dbReference type="SUPFAM" id="SSF57667">
    <property type="entry name" value="beta-beta-alpha zinc fingers"/>
    <property type="match status" value="1"/>
</dbReference>
<proteinExistence type="predicted"/>
<dbReference type="InterPro" id="IPR036236">
    <property type="entry name" value="Znf_C2H2_sf"/>
</dbReference>